<reference evidence="1 2" key="1">
    <citation type="journal article" date="2021" name="Elife">
        <title>Chloroplast acquisition without the gene transfer in kleptoplastic sea slugs, Plakobranchus ocellatus.</title>
        <authorList>
            <person name="Maeda T."/>
            <person name="Takahashi S."/>
            <person name="Yoshida T."/>
            <person name="Shimamura S."/>
            <person name="Takaki Y."/>
            <person name="Nagai Y."/>
            <person name="Toyoda A."/>
            <person name="Suzuki Y."/>
            <person name="Arimoto A."/>
            <person name="Ishii H."/>
            <person name="Satoh N."/>
            <person name="Nishiyama T."/>
            <person name="Hasebe M."/>
            <person name="Maruyama T."/>
            <person name="Minagawa J."/>
            <person name="Obokata J."/>
            <person name="Shigenobu S."/>
        </authorList>
    </citation>
    <scope>NUCLEOTIDE SEQUENCE [LARGE SCALE GENOMIC DNA]</scope>
</reference>
<evidence type="ECO:0000313" key="2">
    <source>
        <dbReference type="Proteomes" id="UP000735302"/>
    </source>
</evidence>
<comment type="caution">
    <text evidence="1">The sequence shown here is derived from an EMBL/GenBank/DDBJ whole genome shotgun (WGS) entry which is preliminary data.</text>
</comment>
<dbReference type="InterPro" id="IPR009689">
    <property type="entry name" value="DUF1280"/>
</dbReference>
<gene>
    <name evidence="1" type="ORF">PoB_004581900</name>
</gene>
<dbReference type="Pfam" id="PF06918">
    <property type="entry name" value="DUF1280"/>
    <property type="match status" value="1"/>
</dbReference>
<accession>A0AAV4BK61</accession>
<protein>
    <submittedName>
        <fullName evidence="1">Amine oxidase</fullName>
    </submittedName>
</protein>
<organism evidence="1 2">
    <name type="scientific">Plakobranchus ocellatus</name>
    <dbReference type="NCBI Taxonomy" id="259542"/>
    <lineage>
        <taxon>Eukaryota</taxon>
        <taxon>Metazoa</taxon>
        <taxon>Spiralia</taxon>
        <taxon>Lophotrochozoa</taxon>
        <taxon>Mollusca</taxon>
        <taxon>Gastropoda</taxon>
        <taxon>Heterobranchia</taxon>
        <taxon>Euthyneura</taxon>
        <taxon>Panpulmonata</taxon>
        <taxon>Sacoglossa</taxon>
        <taxon>Placobranchoidea</taxon>
        <taxon>Plakobranchidae</taxon>
        <taxon>Plakobranchus</taxon>
    </lineage>
</organism>
<evidence type="ECO:0000313" key="1">
    <source>
        <dbReference type="EMBL" id="GFO19314.1"/>
    </source>
</evidence>
<dbReference type="AlphaFoldDB" id="A0AAV4BK61"/>
<sequence length="113" mass="12384">MLTSHNGSIPENEIWIKIGEGHGKNSLKFTLQIANTEKPNTCHNTVVIAIALVKDTLDNTVRFIQGAEDVTAIKELENVQEDEIKKYMIKLSPNVAQNVSLVSEPSSLLGISV</sequence>
<dbReference type="PANTHER" id="PTHR31424:SF6">
    <property type="match status" value="1"/>
</dbReference>
<dbReference type="Proteomes" id="UP000735302">
    <property type="component" value="Unassembled WGS sequence"/>
</dbReference>
<dbReference type="EMBL" id="BLXT01005065">
    <property type="protein sequence ID" value="GFO19314.1"/>
    <property type="molecule type" value="Genomic_DNA"/>
</dbReference>
<dbReference type="PANTHER" id="PTHR31424">
    <property type="entry name" value="PROTEIN CBG23806"/>
    <property type="match status" value="1"/>
</dbReference>
<keyword evidence="2" id="KW-1185">Reference proteome</keyword>
<proteinExistence type="predicted"/>
<name>A0AAV4BK61_9GAST</name>